<comment type="caution">
    <text evidence="2">The sequence shown here is derived from an EMBL/GenBank/DDBJ whole genome shotgun (WGS) entry which is preliminary data.</text>
</comment>
<feature type="compositionally biased region" description="Basic and acidic residues" evidence="1">
    <location>
        <begin position="34"/>
        <end position="51"/>
    </location>
</feature>
<dbReference type="EMBL" id="JAVFWL010000002">
    <property type="protein sequence ID" value="KAK6734260.1"/>
    <property type="molecule type" value="Genomic_DNA"/>
</dbReference>
<evidence type="ECO:0000256" key="1">
    <source>
        <dbReference type="SAM" id="MobiDB-lite"/>
    </source>
</evidence>
<dbReference type="Proteomes" id="UP001303046">
    <property type="component" value="Unassembled WGS sequence"/>
</dbReference>
<accession>A0ABR1C7W7</accession>
<feature type="region of interest" description="Disordered" evidence="1">
    <location>
        <begin position="1"/>
        <end position="21"/>
    </location>
</feature>
<gene>
    <name evidence="2" type="primary">Necator_chrII.g5604</name>
    <name evidence="2" type="ORF">RB195_017811</name>
</gene>
<feature type="region of interest" description="Disordered" evidence="1">
    <location>
        <begin position="34"/>
        <end position="69"/>
    </location>
</feature>
<name>A0ABR1C7W7_NECAM</name>
<organism evidence="2 3">
    <name type="scientific">Necator americanus</name>
    <name type="common">Human hookworm</name>
    <dbReference type="NCBI Taxonomy" id="51031"/>
    <lineage>
        <taxon>Eukaryota</taxon>
        <taxon>Metazoa</taxon>
        <taxon>Ecdysozoa</taxon>
        <taxon>Nematoda</taxon>
        <taxon>Chromadorea</taxon>
        <taxon>Rhabditida</taxon>
        <taxon>Rhabditina</taxon>
        <taxon>Rhabditomorpha</taxon>
        <taxon>Strongyloidea</taxon>
        <taxon>Ancylostomatidae</taxon>
        <taxon>Bunostominae</taxon>
        <taxon>Necator</taxon>
    </lineage>
</organism>
<evidence type="ECO:0000313" key="2">
    <source>
        <dbReference type="EMBL" id="KAK6734260.1"/>
    </source>
</evidence>
<keyword evidence="3" id="KW-1185">Reference proteome</keyword>
<proteinExistence type="predicted"/>
<evidence type="ECO:0000313" key="3">
    <source>
        <dbReference type="Proteomes" id="UP001303046"/>
    </source>
</evidence>
<reference evidence="2 3" key="1">
    <citation type="submission" date="2023-08" db="EMBL/GenBank/DDBJ databases">
        <title>A Necator americanus chromosomal reference genome.</title>
        <authorList>
            <person name="Ilik V."/>
            <person name="Petrzelkova K.J."/>
            <person name="Pardy F."/>
            <person name="Fuh T."/>
            <person name="Niatou-Singa F.S."/>
            <person name="Gouil Q."/>
            <person name="Baker L."/>
            <person name="Ritchie M.E."/>
            <person name="Jex A.R."/>
            <person name="Gazzola D."/>
            <person name="Li H."/>
            <person name="Toshio Fujiwara R."/>
            <person name="Zhan B."/>
            <person name="Aroian R.V."/>
            <person name="Pafco B."/>
            <person name="Schwarz E.M."/>
        </authorList>
    </citation>
    <scope>NUCLEOTIDE SEQUENCE [LARGE SCALE GENOMIC DNA]</scope>
    <source>
        <strain evidence="2 3">Aroian</strain>
        <tissue evidence="2">Whole animal</tissue>
    </source>
</reference>
<sequence length="84" mass="9427">MPTSNTSNTLKEHGNYGNNLSSRYAEVPNIVDLKGMKNDGRSRTVFKDNDASAKMQLTKSGDKTSPPLHFSKELWLDEGELWNL</sequence>
<protein>
    <submittedName>
        <fullName evidence="2">Uncharacterized protein</fullName>
    </submittedName>
</protein>